<evidence type="ECO:0000313" key="6">
    <source>
        <dbReference type="Proteomes" id="UP000199301"/>
    </source>
</evidence>
<dbReference type="Pfam" id="PF07905">
    <property type="entry name" value="PucR"/>
    <property type="match status" value="1"/>
</dbReference>
<feature type="domain" description="Purine catabolism PurC-like" evidence="2">
    <location>
        <begin position="5"/>
        <end position="120"/>
    </location>
</feature>
<dbReference type="PANTHER" id="PTHR33744:SF17">
    <property type="entry name" value="CONSERVED PROTEIN"/>
    <property type="match status" value="1"/>
</dbReference>
<dbReference type="OrthoDB" id="3170447at2"/>
<feature type="domain" description="CdaR GGDEF-like" evidence="4">
    <location>
        <begin position="272"/>
        <end position="394"/>
    </location>
</feature>
<proteinExistence type="inferred from homology"/>
<dbReference type="InterPro" id="IPR042070">
    <property type="entry name" value="PucR_C-HTH_sf"/>
</dbReference>
<dbReference type="EMBL" id="FNKO01000002">
    <property type="protein sequence ID" value="SDR21574.1"/>
    <property type="molecule type" value="Genomic_DNA"/>
</dbReference>
<dbReference type="PANTHER" id="PTHR33744">
    <property type="entry name" value="CARBOHYDRATE DIACID REGULATOR"/>
    <property type="match status" value="1"/>
</dbReference>
<name>A0A1H1H804_9ACTN</name>
<reference evidence="6" key="1">
    <citation type="submission" date="2016-10" db="EMBL/GenBank/DDBJ databases">
        <authorList>
            <person name="Varghese N."/>
            <person name="Submissions S."/>
        </authorList>
    </citation>
    <scope>NUCLEOTIDE SEQUENCE [LARGE SCALE GENOMIC DNA]</scope>
    <source>
        <strain evidence="6">DSM 45459</strain>
    </source>
</reference>
<comment type="similarity">
    <text evidence="1">Belongs to the CdaR family.</text>
</comment>
<evidence type="ECO:0000259" key="2">
    <source>
        <dbReference type="Pfam" id="PF07905"/>
    </source>
</evidence>
<dbReference type="Pfam" id="PF13556">
    <property type="entry name" value="HTH_30"/>
    <property type="match status" value="1"/>
</dbReference>
<dbReference type="InterPro" id="IPR025736">
    <property type="entry name" value="PucR_C-HTH_dom"/>
</dbReference>
<evidence type="ECO:0000256" key="1">
    <source>
        <dbReference type="ARBA" id="ARBA00006754"/>
    </source>
</evidence>
<dbReference type="Proteomes" id="UP000199301">
    <property type="component" value="Unassembled WGS sequence"/>
</dbReference>
<dbReference type="RefSeq" id="WP_092527174.1">
    <property type="nucleotide sequence ID" value="NZ_FNKO01000002.1"/>
</dbReference>
<keyword evidence="6" id="KW-1185">Reference proteome</keyword>
<evidence type="ECO:0000259" key="3">
    <source>
        <dbReference type="Pfam" id="PF13556"/>
    </source>
</evidence>
<feature type="domain" description="PucR C-terminal helix-turn-helix" evidence="3">
    <location>
        <begin position="448"/>
        <end position="505"/>
    </location>
</feature>
<dbReference type="InterPro" id="IPR012914">
    <property type="entry name" value="PucR_dom"/>
</dbReference>
<sequence>MLLGDLLDDPRLGLSLLTGRDRLDRPVRGVYITDLIDPRRYLQGGELVLSGLVWHRDASDSESFAAALAESGVAGLVAGTARLGKTPPDLVDACARHGVLLFEVPVTVSFNTLFERVLGAVRDEPAPRRDLVADVAAGADLTKVLAAAAAELGTDCWVCSAVGSVVAGRGELPVEVLRALVREFLRAERLPRTVSTGAGESYVLRPIGSGTESRPARWFLVLPGRPEEGEQERGSVCDELATAVALLRTRLEEGRRAASRPFGAAVRGLLDGSVDSREAAARLREAGVPPEGSLRVVSLDSCGAAATSVELMREIAAATGLPAVTVETDAGALAVFAAGERSGAEPDELADWLRRTLTDLECAAEWFSVSVGVSDLGHAGGLRGLVEEADYTRRLARRRVQRCGMVTAEDLVSHQVLLSAVPDELRQSYRQRLLAGLLDYDRSHHSELVHTLRTFLECSGSWARCAERLHVHVNTLRYRIRRVEEITGRDLGDFSTRVDFYLALQTNT</sequence>
<dbReference type="STRING" id="995062.SAMN04489718_4204"/>
<dbReference type="Gene3D" id="1.10.10.2840">
    <property type="entry name" value="PucR C-terminal helix-turn-helix domain"/>
    <property type="match status" value="1"/>
</dbReference>
<evidence type="ECO:0000313" key="5">
    <source>
        <dbReference type="EMBL" id="SDR21574.1"/>
    </source>
</evidence>
<dbReference type="Pfam" id="PF17853">
    <property type="entry name" value="GGDEF_2"/>
    <property type="match status" value="1"/>
</dbReference>
<dbReference type="InterPro" id="IPR041522">
    <property type="entry name" value="CdaR_GGDEF"/>
</dbReference>
<protein>
    <submittedName>
        <fullName evidence="5">Purine catabolism regulatory protein-like family protein</fullName>
    </submittedName>
</protein>
<organism evidence="5 6">
    <name type="scientific">Actinopolyspora saharensis</name>
    <dbReference type="NCBI Taxonomy" id="995062"/>
    <lineage>
        <taxon>Bacteria</taxon>
        <taxon>Bacillati</taxon>
        <taxon>Actinomycetota</taxon>
        <taxon>Actinomycetes</taxon>
        <taxon>Actinopolysporales</taxon>
        <taxon>Actinopolysporaceae</taxon>
        <taxon>Actinopolyspora</taxon>
    </lineage>
</organism>
<dbReference type="AlphaFoldDB" id="A0A1H1H804"/>
<evidence type="ECO:0000259" key="4">
    <source>
        <dbReference type="Pfam" id="PF17853"/>
    </source>
</evidence>
<gene>
    <name evidence="5" type="ORF">SAMN04489718_4204</name>
</gene>
<dbReference type="InterPro" id="IPR051448">
    <property type="entry name" value="CdaR-like_regulators"/>
</dbReference>
<accession>A0A1H1H804</accession>